<keyword evidence="1" id="KW-0472">Membrane</keyword>
<protein>
    <submittedName>
        <fullName evidence="2">Uncharacterized protein</fullName>
    </submittedName>
</protein>
<feature type="transmembrane region" description="Helical" evidence="1">
    <location>
        <begin position="102"/>
        <end position="125"/>
    </location>
</feature>
<evidence type="ECO:0000313" key="2">
    <source>
        <dbReference type="EMBL" id="KAK5625844.1"/>
    </source>
</evidence>
<dbReference type="Proteomes" id="UP001305414">
    <property type="component" value="Unassembled WGS sequence"/>
</dbReference>
<dbReference type="AlphaFoldDB" id="A0AAN7UH67"/>
<accession>A0AAN7UH67</accession>
<keyword evidence="1" id="KW-1133">Transmembrane helix</keyword>
<evidence type="ECO:0000313" key="3">
    <source>
        <dbReference type="Proteomes" id="UP001305414"/>
    </source>
</evidence>
<evidence type="ECO:0000256" key="1">
    <source>
        <dbReference type="SAM" id="Phobius"/>
    </source>
</evidence>
<sequence>MCTRGIPFLAWGEYDSGSYSVQTSCILDNTSLQEPSWTIKSQTYHWVSNFSDTSVSATLAAAAFFANEATLTRSSGPHGKYNGAGVVHTAPGTIMHKLVMSLAALIVISIPIGLEVFAIFLPLFYISRNLTFTNHLDALNVATVGAQPSAAGVQLPYLHEPRKNRYENLQEHDGLIGLSHGSLTDEEAGRPGPNGKMRKNIELAAVDEEKPPKTVTVGGIGLLKY</sequence>
<dbReference type="EMBL" id="JAWHQM010000002">
    <property type="protein sequence ID" value="KAK5625844.1"/>
    <property type="molecule type" value="Genomic_DNA"/>
</dbReference>
<keyword evidence="1" id="KW-0812">Transmembrane</keyword>
<name>A0AAN7UH67_9PEZI</name>
<organism evidence="2 3">
    <name type="scientific">Xylaria bambusicola</name>
    <dbReference type="NCBI Taxonomy" id="326684"/>
    <lineage>
        <taxon>Eukaryota</taxon>
        <taxon>Fungi</taxon>
        <taxon>Dikarya</taxon>
        <taxon>Ascomycota</taxon>
        <taxon>Pezizomycotina</taxon>
        <taxon>Sordariomycetes</taxon>
        <taxon>Xylariomycetidae</taxon>
        <taxon>Xylariales</taxon>
        <taxon>Xylariaceae</taxon>
        <taxon>Xylaria</taxon>
    </lineage>
</organism>
<comment type="caution">
    <text evidence="2">The sequence shown here is derived from an EMBL/GenBank/DDBJ whole genome shotgun (WGS) entry which is preliminary data.</text>
</comment>
<gene>
    <name evidence="2" type="ORF">RRF57_001560</name>
</gene>
<proteinExistence type="predicted"/>
<reference evidence="2 3" key="1">
    <citation type="submission" date="2023-10" db="EMBL/GenBank/DDBJ databases">
        <title>Draft genome sequence of Xylaria bambusicola isolate GMP-LS, the root and basal stem rot pathogen of sugarcane in Indonesia.</title>
        <authorList>
            <person name="Selvaraj P."/>
            <person name="Muralishankar V."/>
            <person name="Muruganantham S."/>
            <person name="Sp S."/>
            <person name="Haryani S."/>
            <person name="Lau K.J.X."/>
            <person name="Naqvi N.I."/>
        </authorList>
    </citation>
    <scope>NUCLEOTIDE SEQUENCE [LARGE SCALE GENOMIC DNA]</scope>
    <source>
        <strain evidence="2">GMP-LS</strain>
    </source>
</reference>
<keyword evidence="3" id="KW-1185">Reference proteome</keyword>